<dbReference type="SMART" id="SM00487">
    <property type="entry name" value="DEXDc"/>
    <property type="match status" value="1"/>
</dbReference>
<reference evidence="7 8" key="1">
    <citation type="submission" date="2016-02" db="EMBL/GenBank/DDBJ databases">
        <title>Discovery of a natural microsporidian pathogen with a broad tissue tropism in Caenorhabditis elegans.</title>
        <authorList>
            <person name="Luallen R.J."/>
            <person name="Reinke A.W."/>
            <person name="Tong L."/>
            <person name="Botts M.R."/>
            <person name="Felix M.-A."/>
            <person name="Troemel E.R."/>
        </authorList>
    </citation>
    <scope>NUCLEOTIDE SEQUENCE [LARGE SCALE GENOMIC DNA]</scope>
    <source>
        <strain evidence="7 8">JUm2807</strain>
    </source>
</reference>
<protein>
    <submittedName>
        <fullName evidence="7">Pre-mRNA-splicing helicase BRR2</fullName>
    </submittedName>
</protein>
<name>A0A177EDT6_9MICR</name>
<keyword evidence="8" id="KW-1185">Reference proteome</keyword>
<keyword evidence="4" id="KW-0067">ATP-binding</keyword>
<dbReference type="PROSITE" id="PS51194">
    <property type="entry name" value="HELICASE_CTER"/>
    <property type="match status" value="1"/>
</dbReference>
<keyword evidence="2" id="KW-0378">Hydrolase</keyword>
<keyword evidence="1" id="KW-0547">Nucleotide-binding</keyword>
<dbReference type="Pfam" id="PF00271">
    <property type="entry name" value="Helicase_C"/>
    <property type="match status" value="1"/>
</dbReference>
<dbReference type="SUPFAM" id="SSF52540">
    <property type="entry name" value="P-loop containing nucleoside triphosphate hydrolases"/>
    <property type="match status" value="1"/>
</dbReference>
<evidence type="ECO:0000256" key="2">
    <source>
        <dbReference type="ARBA" id="ARBA00022801"/>
    </source>
</evidence>
<feature type="domain" description="Helicase C-terminal" evidence="6">
    <location>
        <begin position="295"/>
        <end position="499"/>
    </location>
</feature>
<dbReference type="PANTHER" id="PTHR47961">
    <property type="entry name" value="DNA POLYMERASE THETA, PUTATIVE (AFU_ORTHOLOGUE AFUA_1G05260)-RELATED"/>
    <property type="match status" value="1"/>
</dbReference>
<dbReference type="InterPro" id="IPR050474">
    <property type="entry name" value="Hel308_SKI2-like"/>
</dbReference>
<dbReference type="STRING" id="1805483.A0A177EDT6"/>
<proteinExistence type="predicted"/>
<dbReference type="VEuPathDB" id="MicrosporidiaDB:NEDG_01698"/>
<dbReference type="PANTHER" id="PTHR47961:SF6">
    <property type="entry name" value="DNA-DIRECTED DNA POLYMERASE"/>
    <property type="match status" value="1"/>
</dbReference>
<dbReference type="GO" id="GO:0016787">
    <property type="term" value="F:hydrolase activity"/>
    <property type="evidence" value="ECO:0007669"/>
    <property type="project" value="UniProtKB-KW"/>
</dbReference>
<dbReference type="GeneID" id="93648048"/>
<keyword evidence="3 7" id="KW-0347">Helicase</keyword>
<dbReference type="PROSITE" id="PS51192">
    <property type="entry name" value="HELICASE_ATP_BIND_1"/>
    <property type="match status" value="1"/>
</dbReference>
<dbReference type="SMART" id="SM00490">
    <property type="entry name" value="HELICc"/>
    <property type="match status" value="1"/>
</dbReference>
<evidence type="ECO:0000313" key="7">
    <source>
        <dbReference type="EMBL" id="OAG30115.1"/>
    </source>
</evidence>
<comment type="caution">
    <text evidence="7">The sequence shown here is derived from an EMBL/GenBank/DDBJ whole genome shotgun (WGS) entry which is preliminary data.</text>
</comment>
<dbReference type="GO" id="GO:0004386">
    <property type="term" value="F:helicase activity"/>
    <property type="evidence" value="ECO:0007669"/>
    <property type="project" value="UniProtKB-KW"/>
</dbReference>
<evidence type="ECO:0000259" key="5">
    <source>
        <dbReference type="PROSITE" id="PS51192"/>
    </source>
</evidence>
<sequence>MPENLLVPERSSALGRWRDTHQRILQTKWQLREGLKVPRGSQRVEEEGYTLVVLEHGRSQEGTDQRVVPPALKKYFPFECFNAVQSLVFEGVMGGRGSILLCSPTGSGKSEVGVLAILKEQIEKRGRARVIYLAPVKALIFEITQKLAKRLPFLVTVSDTTDDVGGIDYEKVSIVVTTPERYDVLSSKGKVSPTLVIVDEIHGLNDARGGVLESVILRSMDRKDTRILGMSATIPNYQDVAQFIGASPSNTFYFGPEYRERVCYKIYGMKGVGVQAVSMQGPGSMPGFGSMSLDILEKTVIKDFNETRTLIFVSTKEETASLAKRLGSAIARHHPQTTKRLQDLAAYIDQAIARTSPASELPRTARDVEALKCFREEALAPGSWLGRGIAVHHSGVPGAVRRVTEELLGNGVLTLVCATTTLAWGVNLPVDRVVVYGTRTFKEAAGWSEYTLGEMVQMAGRAGRRGLSASAEAVIITDSMNTVAYTRIASFQFPVESFLSLSFTTRIFFEVGSGRDSVKKLREWFTRTFAYLRAQMHLELTAIHTSPEVLVVAALEELVSLKVLVSLEEPLRVTALGRAAFVYYMDPKSIFDIDRVLDLATEANIELDGGDILLIASTASDFKTLKKEKPTLSAQDLPYPIKTASAVTALIEKVSPINYGVSVSAQLHLLSRGRAYVPEDGSHKRDTPGATTEAQTPISSLPRVLWAIVSIACTKLHPSVYAAHDLARALETGSWRYSQKREDISGITVEVSIQNKQPNTKPTILPLSAISTSIFRAQHTQTPHPETITFTIHNPQKQDFFITLVSSRAHSLHLALHSSKAQIRVPAELDAQPSNFTLTIDRFRAFATPRLVHVLSQNEPSIQKLC</sequence>
<dbReference type="AlphaFoldDB" id="A0A177EDT6"/>
<evidence type="ECO:0000259" key="6">
    <source>
        <dbReference type="PROSITE" id="PS51194"/>
    </source>
</evidence>
<feature type="domain" description="Helicase ATP-binding" evidence="5">
    <location>
        <begin position="90"/>
        <end position="252"/>
    </location>
</feature>
<dbReference type="EMBL" id="LTDL01000037">
    <property type="protein sequence ID" value="OAG30115.1"/>
    <property type="molecule type" value="Genomic_DNA"/>
</dbReference>
<evidence type="ECO:0000256" key="3">
    <source>
        <dbReference type="ARBA" id="ARBA00022806"/>
    </source>
</evidence>
<dbReference type="GO" id="GO:0005524">
    <property type="term" value="F:ATP binding"/>
    <property type="evidence" value="ECO:0007669"/>
    <property type="project" value="UniProtKB-KW"/>
</dbReference>
<dbReference type="InterPro" id="IPR027417">
    <property type="entry name" value="P-loop_NTPase"/>
</dbReference>
<dbReference type="Proteomes" id="UP000185944">
    <property type="component" value="Unassembled WGS sequence"/>
</dbReference>
<organism evidence="7 8">
    <name type="scientific">Nematocida displodere</name>
    <dbReference type="NCBI Taxonomy" id="1805483"/>
    <lineage>
        <taxon>Eukaryota</taxon>
        <taxon>Fungi</taxon>
        <taxon>Fungi incertae sedis</taxon>
        <taxon>Microsporidia</taxon>
        <taxon>Nematocida</taxon>
    </lineage>
</organism>
<evidence type="ECO:0000256" key="4">
    <source>
        <dbReference type="ARBA" id="ARBA00022840"/>
    </source>
</evidence>
<dbReference type="Gene3D" id="3.40.50.300">
    <property type="entry name" value="P-loop containing nucleotide triphosphate hydrolases"/>
    <property type="match status" value="2"/>
</dbReference>
<gene>
    <name evidence="7" type="ORF">NEDG_01698</name>
</gene>
<dbReference type="Pfam" id="PF00270">
    <property type="entry name" value="DEAD"/>
    <property type="match status" value="1"/>
</dbReference>
<dbReference type="GO" id="GO:0003676">
    <property type="term" value="F:nucleic acid binding"/>
    <property type="evidence" value="ECO:0007669"/>
    <property type="project" value="InterPro"/>
</dbReference>
<dbReference type="RefSeq" id="XP_067544590.1">
    <property type="nucleotide sequence ID" value="XM_067689116.1"/>
</dbReference>
<dbReference type="InterPro" id="IPR001650">
    <property type="entry name" value="Helicase_C-like"/>
</dbReference>
<evidence type="ECO:0000256" key="1">
    <source>
        <dbReference type="ARBA" id="ARBA00022741"/>
    </source>
</evidence>
<accession>A0A177EDT6</accession>
<dbReference type="InterPro" id="IPR014001">
    <property type="entry name" value="Helicase_ATP-bd"/>
</dbReference>
<evidence type="ECO:0000313" key="8">
    <source>
        <dbReference type="Proteomes" id="UP000185944"/>
    </source>
</evidence>
<dbReference type="OrthoDB" id="5575at2759"/>
<dbReference type="InterPro" id="IPR011545">
    <property type="entry name" value="DEAD/DEAH_box_helicase_dom"/>
</dbReference>